<gene>
    <name evidence="6" type="ORF">E3P86_01564</name>
    <name evidence="5" type="ORF">E3P90_02537</name>
</gene>
<dbReference type="GO" id="GO:0005655">
    <property type="term" value="C:nucleolar ribonuclease P complex"/>
    <property type="evidence" value="ECO:0007669"/>
    <property type="project" value="TreeGrafter"/>
</dbReference>
<dbReference type="EMBL" id="SPOI01000056">
    <property type="protein sequence ID" value="TIB38572.1"/>
    <property type="molecule type" value="Genomic_DNA"/>
</dbReference>
<reference evidence="7 8" key="1">
    <citation type="submission" date="2019-03" db="EMBL/GenBank/DDBJ databases">
        <title>Sequencing 23 genomes of Wallemia ichthyophaga.</title>
        <authorList>
            <person name="Gostincar C."/>
        </authorList>
    </citation>
    <scope>NUCLEOTIDE SEQUENCE [LARGE SCALE GENOMIC DNA]</scope>
    <source>
        <strain evidence="6 8">EXF-6200</strain>
        <strain evidence="5 7">EXF-8621</strain>
    </source>
</reference>
<feature type="compositionally biased region" description="Low complexity" evidence="4">
    <location>
        <begin position="311"/>
        <end position="321"/>
    </location>
</feature>
<feature type="region of interest" description="Disordered" evidence="4">
    <location>
        <begin position="1"/>
        <end position="44"/>
    </location>
</feature>
<comment type="subcellular location">
    <subcellularLocation>
        <location evidence="1">Nucleus</location>
    </subcellularLocation>
</comment>
<dbReference type="PANTHER" id="PTHR13031:SF0">
    <property type="entry name" value="RIBONUCLEASE P PROTEIN SUBUNIT P30"/>
    <property type="match status" value="1"/>
</dbReference>
<dbReference type="Proteomes" id="UP000310689">
    <property type="component" value="Unassembled WGS sequence"/>
</dbReference>
<evidence type="ECO:0000256" key="2">
    <source>
        <dbReference type="ARBA" id="ARBA00007331"/>
    </source>
</evidence>
<comment type="caution">
    <text evidence="6">The sequence shown here is derived from an EMBL/GenBank/DDBJ whole genome shotgun (WGS) entry which is preliminary data.</text>
</comment>
<evidence type="ECO:0000313" key="5">
    <source>
        <dbReference type="EMBL" id="TIB11280.1"/>
    </source>
</evidence>
<evidence type="ECO:0000256" key="3">
    <source>
        <dbReference type="ARBA" id="ARBA00022694"/>
    </source>
</evidence>
<feature type="compositionally biased region" description="Polar residues" evidence="4">
    <location>
        <begin position="295"/>
        <end position="310"/>
    </location>
</feature>
<feature type="compositionally biased region" description="Low complexity" evidence="4">
    <location>
        <begin position="26"/>
        <end position="41"/>
    </location>
</feature>
<sequence>MYADLNLPAVYTHNEPLRKEKKNKANKTSAASTPSTPTAPTIDTTQLKSLESRTRTLIHLGYSVAGYDHYVKNFTHSNHNNPFTNSQPLFPGLDTRSSHNPRTLIQLSRLTVELDEAGDATKQLGQGAVGVLNAYDLLAVKPTGPITFNHACLNMCTPSPFAVHIIQLDLAAHSRLPFFLKRSTLGKAIADGAFFEVCYGGALDGGDDYARRNLIANVKELLRVTSGKGIIFSSCVSNALHLRSPGDIINLATVFGMNQSVAKKALTDNPKTVINNSNSRRLFKGILSDPIIHHPSNSAKRASDSTDIIDNSNNTPNTSKNPPKKKKQV</sequence>
<dbReference type="InterPro" id="IPR016195">
    <property type="entry name" value="Pol/histidinol_Pase-like"/>
</dbReference>
<evidence type="ECO:0000256" key="4">
    <source>
        <dbReference type="SAM" id="MobiDB-lite"/>
    </source>
</evidence>
<dbReference type="InterPro" id="IPR002738">
    <property type="entry name" value="RNase_P_p30"/>
</dbReference>
<evidence type="ECO:0000256" key="1">
    <source>
        <dbReference type="ARBA" id="ARBA00004123"/>
    </source>
</evidence>
<dbReference type="SUPFAM" id="SSF89550">
    <property type="entry name" value="PHP domain-like"/>
    <property type="match status" value="1"/>
</dbReference>
<dbReference type="PANTHER" id="PTHR13031">
    <property type="entry name" value="RIBONUCLEASE P SUBUNIT P30"/>
    <property type="match status" value="1"/>
</dbReference>
<dbReference type="Pfam" id="PF01876">
    <property type="entry name" value="RNase_P_p30"/>
    <property type="match status" value="1"/>
</dbReference>
<dbReference type="Proteomes" id="UP000306954">
    <property type="component" value="Unassembled WGS sequence"/>
</dbReference>
<accession>A0A4T0L9N4</accession>
<organism evidence="6 8">
    <name type="scientific">Wallemia ichthyophaga</name>
    <dbReference type="NCBI Taxonomy" id="245174"/>
    <lineage>
        <taxon>Eukaryota</taxon>
        <taxon>Fungi</taxon>
        <taxon>Dikarya</taxon>
        <taxon>Basidiomycota</taxon>
        <taxon>Wallemiomycotina</taxon>
        <taxon>Wallemiomycetes</taxon>
        <taxon>Wallemiales</taxon>
        <taxon>Wallemiaceae</taxon>
        <taxon>Wallemia</taxon>
    </lineage>
</organism>
<evidence type="ECO:0000313" key="7">
    <source>
        <dbReference type="Proteomes" id="UP000306954"/>
    </source>
</evidence>
<comment type="similarity">
    <text evidence="2">Belongs to the eukaryotic/archaeal RNase P protein component 3 family.</text>
</comment>
<dbReference type="AlphaFoldDB" id="A0A4T0L9N4"/>
<protein>
    <submittedName>
        <fullName evidence="6">Uncharacterized protein</fullName>
    </submittedName>
</protein>
<dbReference type="GO" id="GO:0003723">
    <property type="term" value="F:RNA binding"/>
    <property type="evidence" value="ECO:0007669"/>
    <property type="project" value="TreeGrafter"/>
</dbReference>
<evidence type="ECO:0000313" key="8">
    <source>
        <dbReference type="Proteomes" id="UP000310689"/>
    </source>
</evidence>
<name>A0A4T0L9N4_WALIC</name>
<keyword evidence="3" id="KW-0819">tRNA processing</keyword>
<feature type="region of interest" description="Disordered" evidence="4">
    <location>
        <begin position="294"/>
        <end position="329"/>
    </location>
</feature>
<proteinExistence type="inferred from homology"/>
<dbReference type="Gene3D" id="3.20.20.140">
    <property type="entry name" value="Metal-dependent hydrolases"/>
    <property type="match status" value="1"/>
</dbReference>
<dbReference type="EMBL" id="SPOF01000025">
    <property type="protein sequence ID" value="TIB11280.1"/>
    <property type="molecule type" value="Genomic_DNA"/>
</dbReference>
<dbReference type="OrthoDB" id="17948at2759"/>
<dbReference type="GO" id="GO:0008033">
    <property type="term" value="P:tRNA processing"/>
    <property type="evidence" value="ECO:0007669"/>
    <property type="project" value="UniProtKB-KW"/>
</dbReference>
<evidence type="ECO:0000313" key="6">
    <source>
        <dbReference type="EMBL" id="TIB38572.1"/>
    </source>
</evidence>